<comment type="caution">
    <text evidence="2">The sequence shown here is derived from an EMBL/GenBank/DDBJ whole genome shotgun (WGS) entry which is preliminary data.</text>
</comment>
<dbReference type="GO" id="GO:0016787">
    <property type="term" value="F:hydrolase activity"/>
    <property type="evidence" value="ECO:0007669"/>
    <property type="project" value="UniProtKB-KW"/>
</dbReference>
<proteinExistence type="predicted"/>
<name>A0A2P5YYR8_9XANT</name>
<sequence length="239" mass="26469">MQTYLLLHGSWHDGHAWDGVAAHLRAHGVQVHAPTIAGHGVGADKRVSHADCVASVVDYVRRHDLRDLVVLGHSWGGSIVQRLAEEEPERCKRLIFHNAFVLRDGEALFDLLPPHYQALWKNAVDADGGIMLPFPIWRDGFIGDADLAQAQQAYAQLSPTPARSHFDAVPLKRFHELQIPRSWLYATDDVALPPGEYGWHPRLSARLGAYRLVSLPGSHEVCFSAPALLAEKILLAGRD</sequence>
<dbReference type="PANTHER" id="PTHR37017:SF11">
    <property type="entry name" value="ESTERASE_LIPASE_THIOESTERASE DOMAIN-CONTAINING PROTEIN"/>
    <property type="match status" value="1"/>
</dbReference>
<dbReference type="InterPro" id="IPR000073">
    <property type="entry name" value="AB_hydrolase_1"/>
</dbReference>
<evidence type="ECO:0000259" key="1">
    <source>
        <dbReference type="Pfam" id="PF12697"/>
    </source>
</evidence>
<dbReference type="OrthoDB" id="9814966at2"/>
<protein>
    <submittedName>
        <fullName evidence="2">Alpha/beta hydrolase</fullName>
    </submittedName>
</protein>
<feature type="domain" description="AB hydrolase-1" evidence="1">
    <location>
        <begin position="5"/>
        <end position="231"/>
    </location>
</feature>
<dbReference type="RefSeq" id="WP_010343274.1">
    <property type="nucleotide sequence ID" value="NZ_CP132343.1"/>
</dbReference>
<reference evidence="2 3" key="1">
    <citation type="submission" date="2016-08" db="EMBL/GenBank/DDBJ databases">
        <authorList>
            <person name="Seilhamer J.J."/>
        </authorList>
    </citation>
    <scope>NUCLEOTIDE SEQUENCE [LARGE SCALE GENOMIC DNA]</scope>
    <source>
        <strain evidence="2 3">CFBP4641</strain>
    </source>
</reference>
<accession>A0A2P5YYR8</accession>
<dbReference type="InterPro" id="IPR029058">
    <property type="entry name" value="AB_hydrolase_fold"/>
</dbReference>
<dbReference type="Proteomes" id="UP000247346">
    <property type="component" value="Unassembled WGS sequence"/>
</dbReference>
<gene>
    <name evidence="2" type="ORF">XsacCFBP4641_19945</name>
</gene>
<dbReference type="GeneID" id="93877566"/>
<dbReference type="Gene3D" id="3.40.50.1820">
    <property type="entry name" value="alpha/beta hydrolase"/>
    <property type="match status" value="1"/>
</dbReference>
<dbReference type="EMBL" id="MDEK01000025">
    <property type="protein sequence ID" value="PPU79893.1"/>
    <property type="molecule type" value="Genomic_DNA"/>
</dbReference>
<dbReference type="AlphaFoldDB" id="A0A2P5YYR8"/>
<dbReference type="InterPro" id="IPR052897">
    <property type="entry name" value="Sec-Metab_Biosynth_Hydrolase"/>
</dbReference>
<dbReference type="STRING" id="56458.SB85_10115"/>
<evidence type="ECO:0000313" key="2">
    <source>
        <dbReference type="EMBL" id="PPU79893.1"/>
    </source>
</evidence>
<evidence type="ECO:0000313" key="3">
    <source>
        <dbReference type="Proteomes" id="UP000247346"/>
    </source>
</evidence>
<dbReference type="SUPFAM" id="SSF53474">
    <property type="entry name" value="alpha/beta-Hydrolases"/>
    <property type="match status" value="1"/>
</dbReference>
<organism evidence="2 3">
    <name type="scientific">Xanthomonas sacchari</name>
    <dbReference type="NCBI Taxonomy" id="56458"/>
    <lineage>
        <taxon>Bacteria</taxon>
        <taxon>Pseudomonadati</taxon>
        <taxon>Pseudomonadota</taxon>
        <taxon>Gammaproteobacteria</taxon>
        <taxon>Lysobacterales</taxon>
        <taxon>Lysobacteraceae</taxon>
        <taxon>Xanthomonas</taxon>
    </lineage>
</organism>
<dbReference type="Pfam" id="PF12697">
    <property type="entry name" value="Abhydrolase_6"/>
    <property type="match status" value="1"/>
</dbReference>
<keyword evidence="2" id="KW-0378">Hydrolase</keyword>
<dbReference type="PANTHER" id="PTHR37017">
    <property type="entry name" value="AB HYDROLASE-1 DOMAIN-CONTAINING PROTEIN-RELATED"/>
    <property type="match status" value="1"/>
</dbReference>